<keyword evidence="1" id="KW-0472">Membrane</keyword>
<feature type="transmembrane region" description="Helical" evidence="1">
    <location>
        <begin position="98"/>
        <end position="118"/>
    </location>
</feature>
<name>A0A7Z0GKQ2_9MICC</name>
<proteinExistence type="predicted"/>
<dbReference type="AlphaFoldDB" id="A0A7Z0GKQ2"/>
<accession>A0A7Z0GKQ2</accession>
<gene>
    <name evidence="2" type="ORF">HNR09_001138</name>
</gene>
<dbReference type="Proteomes" id="UP000535437">
    <property type="component" value="Unassembled WGS sequence"/>
</dbReference>
<comment type="caution">
    <text evidence="2">The sequence shown here is derived from an EMBL/GenBank/DDBJ whole genome shotgun (WGS) entry which is preliminary data.</text>
</comment>
<sequence>MDPTARVGVVDDGERLVMVELNHTGARLTPQEVRHRLSEHDAARLGLSGWRRWGLGTAAVSPGQVKFQVGACLFIASAQLIAFLSRATSGPLDGWDRWLSLPGVTVFYVLTLVFYAVYRGNVDDGVYERLAEARRLEAQERVARFTAGQSR</sequence>
<reference evidence="2 3" key="1">
    <citation type="submission" date="2020-07" db="EMBL/GenBank/DDBJ databases">
        <title>Sequencing the genomes of 1000 actinobacteria strains.</title>
        <authorList>
            <person name="Klenk H.-P."/>
        </authorList>
    </citation>
    <scope>NUCLEOTIDE SEQUENCE [LARGE SCALE GENOMIC DNA]</scope>
    <source>
        <strain evidence="2 3">DSM 15475</strain>
    </source>
</reference>
<dbReference type="EMBL" id="JACCFY010000001">
    <property type="protein sequence ID" value="NYJ77727.1"/>
    <property type="molecule type" value="Genomic_DNA"/>
</dbReference>
<keyword evidence="1" id="KW-0812">Transmembrane</keyword>
<feature type="transmembrane region" description="Helical" evidence="1">
    <location>
        <begin position="67"/>
        <end position="86"/>
    </location>
</feature>
<keyword evidence="1" id="KW-1133">Transmembrane helix</keyword>
<keyword evidence="3" id="KW-1185">Reference proteome</keyword>
<evidence type="ECO:0000313" key="2">
    <source>
        <dbReference type="EMBL" id="NYJ77727.1"/>
    </source>
</evidence>
<evidence type="ECO:0000313" key="3">
    <source>
        <dbReference type="Proteomes" id="UP000535437"/>
    </source>
</evidence>
<dbReference type="RefSeq" id="WP_179541173.1">
    <property type="nucleotide sequence ID" value="NZ_BAAALL010000002.1"/>
</dbReference>
<organism evidence="2 3">
    <name type="scientific">Nesterenkonia xinjiangensis</name>
    <dbReference type="NCBI Taxonomy" id="225327"/>
    <lineage>
        <taxon>Bacteria</taxon>
        <taxon>Bacillati</taxon>
        <taxon>Actinomycetota</taxon>
        <taxon>Actinomycetes</taxon>
        <taxon>Micrococcales</taxon>
        <taxon>Micrococcaceae</taxon>
        <taxon>Nesterenkonia</taxon>
    </lineage>
</organism>
<protein>
    <submittedName>
        <fullName evidence="2">Uncharacterized protein</fullName>
    </submittedName>
</protein>
<evidence type="ECO:0000256" key="1">
    <source>
        <dbReference type="SAM" id="Phobius"/>
    </source>
</evidence>